<dbReference type="Pfam" id="PF00639">
    <property type="entry name" value="Rotamase"/>
    <property type="match status" value="2"/>
</dbReference>
<comment type="catalytic activity">
    <reaction evidence="7">
        <text>[protein]-peptidylproline (omega=180) = [protein]-peptidylproline (omega=0)</text>
        <dbReference type="Rhea" id="RHEA:16237"/>
        <dbReference type="Rhea" id="RHEA-COMP:10747"/>
        <dbReference type="Rhea" id="RHEA-COMP:10748"/>
        <dbReference type="ChEBI" id="CHEBI:83833"/>
        <dbReference type="ChEBI" id="CHEBI:83834"/>
        <dbReference type="EC" id="5.2.1.8"/>
    </reaction>
</comment>
<evidence type="ECO:0000313" key="10">
    <source>
        <dbReference type="Proteomes" id="UP000190750"/>
    </source>
</evidence>
<keyword evidence="10" id="KW-1185">Reference proteome</keyword>
<feature type="signal peptide" evidence="7">
    <location>
        <begin position="1"/>
        <end position="23"/>
    </location>
</feature>
<dbReference type="GO" id="GO:0003755">
    <property type="term" value="F:peptidyl-prolyl cis-trans isomerase activity"/>
    <property type="evidence" value="ECO:0007669"/>
    <property type="project" value="UniProtKB-UniRule"/>
</dbReference>
<protein>
    <recommendedName>
        <fullName evidence="7">Chaperone SurA</fullName>
    </recommendedName>
    <alternativeName>
        <fullName evidence="7">Peptidyl-prolyl cis-trans isomerase SurA</fullName>
        <shortName evidence="7">PPIase SurA</shortName>
        <ecNumber evidence="7">5.2.1.8</ecNumber>
    </alternativeName>
    <alternativeName>
        <fullName evidence="7">Rotamase SurA</fullName>
    </alternativeName>
</protein>
<dbReference type="GO" id="GO:0030288">
    <property type="term" value="C:outer membrane-bounded periplasmic space"/>
    <property type="evidence" value="ECO:0007669"/>
    <property type="project" value="InterPro"/>
</dbReference>
<dbReference type="Pfam" id="PF09312">
    <property type="entry name" value="SurA_N"/>
    <property type="match status" value="1"/>
</dbReference>
<dbReference type="InterPro" id="IPR015391">
    <property type="entry name" value="SurA_N"/>
</dbReference>
<sequence length="453" mass="50063" precursor="true">MTHRLKTLSMAMLALGVLSQAQAQGLRVPDATPAPSPVVGKSALAQADFIVAVVNSEPITNTEVMREAQREYQQLEQQRRAPPDIGLLLPEVLEALINRKAQLQTARDTGLRVEESAIDQAEQAIAAQNQLDVAELRRRVVREGQSVSQFRSQLSDQILLQRLRERDVESRIRVSEQDIDQFLRDQTSAAPTGDTQINIAQILVAVPESATPQQVDALKLRAQRAQERARKGDDFAALVREFSDAVDQANGGQLGLRSTNRYPDLFVQATAALSVGDVADLVRSPAGFHILKVVEKVRPGAPTMAVTQSHARHILLIPSARLSEADARRKLSDFKKLVVTQQADFATLARDNSQDGSAAQGGDLGWASPGMFVPEFEAAMNRLAPGEVSDPLLSRFGLHLIQLLERRKVSLTAEQQREATRAMLREKKLDETYLSWAQEVRARAYVEMREQPQ</sequence>
<evidence type="ECO:0000259" key="8">
    <source>
        <dbReference type="PROSITE" id="PS50198"/>
    </source>
</evidence>
<dbReference type="RefSeq" id="WP_078364750.1">
    <property type="nucleotide sequence ID" value="NZ_MTJN01000002.1"/>
</dbReference>
<keyword evidence="4 7" id="KW-0697">Rotamase</keyword>
<dbReference type="InterPro" id="IPR023058">
    <property type="entry name" value="PPIase_PpiC_CS"/>
</dbReference>
<dbReference type="GO" id="GO:0042277">
    <property type="term" value="F:peptide binding"/>
    <property type="evidence" value="ECO:0007669"/>
    <property type="project" value="InterPro"/>
</dbReference>
<dbReference type="GO" id="GO:0006457">
    <property type="term" value="P:protein folding"/>
    <property type="evidence" value="ECO:0007669"/>
    <property type="project" value="UniProtKB-UniRule"/>
</dbReference>
<comment type="caution">
    <text evidence="9">The sequence shown here is derived from an EMBL/GenBank/DDBJ whole genome shotgun (WGS) entry which is preliminary data.</text>
</comment>
<dbReference type="InterPro" id="IPR023034">
    <property type="entry name" value="PPIase_SurA"/>
</dbReference>
<dbReference type="AlphaFoldDB" id="A0A1T1AS35"/>
<feature type="domain" description="PpiC" evidence="8">
    <location>
        <begin position="194"/>
        <end position="295"/>
    </location>
</feature>
<dbReference type="PROSITE" id="PS50198">
    <property type="entry name" value="PPIC_PPIASE_2"/>
    <property type="match status" value="2"/>
</dbReference>
<dbReference type="STRING" id="28066.RF819_09435"/>
<comment type="subcellular location">
    <subcellularLocation>
        <location evidence="7">Periplasm</location>
    </subcellularLocation>
    <text evidence="7">Is capable of associating with the outer membrane.</text>
</comment>
<dbReference type="SUPFAM" id="SSF54534">
    <property type="entry name" value="FKBP-like"/>
    <property type="match status" value="2"/>
</dbReference>
<dbReference type="Proteomes" id="UP000190750">
    <property type="component" value="Unassembled WGS sequence"/>
</dbReference>
<keyword evidence="3 7" id="KW-0574">Periplasm</keyword>
<evidence type="ECO:0000313" key="9">
    <source>
        <dbReference type="EMBL" id="OOV06924.1"/>
    </source>
</evidence>
<comment type="function">
    <text evidence="7">Chaperone involved in the correct folding and assembly of outer membrane proteins. Recognizes specific patterns of aromatic residues and the orientation of their side chains, which are found more frequently in integral outer membrane proteins. May act in both early periplasmic and late outer membrane-associated steps of protein maturation.</text>
</comment>
<keyword evidence="1 7" id="KW-0732">Signal</keyword>
<dbReference type="SUPFAM" id="SSF109998">
    <property type="entry name" value="Triger factor/SurA peptide-binding domain-like"/>
    <property type="match status" value="1"/>
</dbReference>
<evidence type="ECO:0000256" key="4">
    <source>
        <dbReference type="ARBA" id="ARBA00023110"/>
    </source>
</evidence>
<dbReference type="Gene3D" id="1.10.4030.10">
    <property type="entry name" value="Porin chaperone SurA, peptide-binding domain"/>
    <property type="match status" value="1"/>
</dbReference>
<evidence type="ECO:0000256" key="3">
    <source>
        <dbReference type="ARBA" id="ARBA00022764"/>
    </source>
</evidence>
<evidence type="ECO:0000256" key="7">
    <source>
        <dbReference type="HAMAP-Rule" id="MF_01183"/>
    </source>
</evidence>
<keyword evidence="6 7" id="KW-0413">Isomerase</keyword>
<dbReference type="GO" id="GO:0051082">
    <property type="term" value="F:unfolded protein binding"/>
    <property type="evidence" value="ECO:0007669"/>
    <property type="project" value="UniProtKB-UniRule"/>
</dbReference>
<evidence type="ECO:0000256" key="6">
    <source>
        <dbReference type="ARBA" id="ARBA00023235"/>
    </source>
</evidence>
<accession>A0A1T1AS35</accession>
<proteinExistence type="inferred from homology"/>
<evidence type="ECO:0000256" key="2">
    <source>
        <dbReference type="ARBA" id="ARBA00022737"/>
    </source>
</evidence>
<dbReference type="InterPro" id="IPR050280">
    <property type="entry name" value="OMP_Chaperone_SurA"/>
</dbReference>
<gene>
    <name evidence="7" type="primary">surA</name>
    <name evidence="9" type="ORF">RF819_09435</name>
</gene>
<feature type="chain" id="PRO_5013411238" description="Chaperone SurA" evidence="7">
    <location>
        <begin position="24"/>
        <end position="453"/>
    </location>
</feature>
<dbReference type="InterPro" id="IPR027304">
    <property type="entry name" value="Trigger_fact/SurA_dom_sf"/>
</dbReference>
<reference evidence="9 10" key="1">
    <citation type="submission" date="2017-01" db="EMBL/GenBank/DDBJ databases">
        <title>Genome sequencing of Rhodoferax fermentans JCM 7819.</title>
        <authorList>
            <person name="Kim Y.J."/>
            <person name="Farh M.E.-A."/>
            <person name="Yang D.-C."/>
        </authorList>
    </citation>
    <scope>NUCLEOTIDE SEQUENCE [LARGE SCALE GENOMIC DNA]</scope>
    <source>
        <strain evidence="9 10">JCM 7819</strain>
    </source>
</reference>
<comment type="domain">
    <text evidence="7">The PPIase activity resides only in the second parvulin domain. The N-terminal region and the C-terminal tail are necessary and sufficient for the chaperone activity of SurA. The PPIase activity is dispensable for SurA to function as a chaperone. The N-terminal region and the C-terminal tail are also required for porin recognition.</text>
</comment>
<dbReference type="EMBL" id="MTJN01000002">
    <property type="protein sequence ID" value="OOV06924.1"/>
    <property type="molecule type" value="Genomic_DNA"/>
</dbReference>
<evidence type="ECO:0000256" key="5">
    <source>
        <dbReference type="ARBA" id="ARBA00023186"/>
    </source>
</evidence>
<dbReference type="OrthoDB" id="14196at2"/>
<dbReference type="GO" id="GO:0050821">
    <property type="term" value="P:protein stabilization"/>
    <property type="evidence" value="ECO:0007669"/>
    <property type="project" value="InterPro"/>
</dbReference>
<dbReference type="EC" id="5.2.1.8" evidence="7"/>
<dbReference type="Gene3D" id="3.10.50.40">
    <property type="match status" value="2"/>
</dbReference>
<dbReference type="PANTHER" id="PTHR47637:SF1">
    <property type="entry name" value="CHAPERONE SURA"/>
    <property type="match status" value="1"/>
</dbReference>
<dbReference type="InterPro" id="IPR000297">
    <property type="entry name" value="PPIase_PpiC"/>
</dbReference>
<keyword evidence="5 7" id="KW-0143">Chaperone</keyword>
<dbReference type="HAMAP" id="MF_01183">
    <property type="entry name" value="Chaperone_SurA"/>
    <property type="match status" value="1"/>
</dbReference>
<evidence type="ECO:0000256" key="1">
    <source>
        <dbReference type="ARBA" id="ARBA00022729"/>
    </source>
</evidence>
<dbReference type="GO" id="GO:0043165">
    <property type="term" value="P:Gram-negative-bacterium-type cell outer membrane assembly"/>
    <property type="evidence" value="ECO:0007669"/>
    <property type="project" value="InterPro"/>
</dbReference>
<dbReference type="PROSITE" id="PS01096">
    <property type="entry name" value="PPIC_PPIASE_1"/>
    <property type="match status" value="1"/>
</dbReference>
<organism evidence="9 10">
    <name type="scientific">Rhodoferax fermentans</name>
    <dbReference type="NCBI Taxonomy" id="28066"/>
    <lineage>
        <taxon>Bacteria</taxon>
        <taxon>Pseudomonadati</taxon>
        <taxon>Pseudomonadota</taxon>
        <taxon>Betaproteobacteria</taxon>
        <taxon>Burkholderiales</taxon>
        <taxon>Comamonadaceae</taxon>
        <taxon>Rhodoferax</taxon>
    </lineage>
</organism>
<feature type="domain" description="PpiC" evidence="8">
    <location>
        <begin position="306"/>
        <end position="405"/>
    </location>
</feature>
<keyword evidence="2 7" id="KW-0677">Repeat</keyword>
<dbReference type="InterPro" id="IPR046357">
    <property type="entry name" value="PPIase_dom_sf"/>
</dbReference>
<name>A0A1T1AS35_RHOFE</name>
<dbReference type="PANTHER" id="PTHR47637">
    <property type="entry name" value="CHAPERONE SURA"/>
    <property type="match status" value="1"/>
</dbReference>